<feature type="region of interest" description="Disordered" evidence="1">
    <location>
        <begin position="122"/>
        <end position="149"/>
    </location>
</feature>
<sequence>MLRFLAAVGGFVFFVLIALLLVPLLIPADWIRDRVVAEIETATGRELTIRGDFGLSILPEIALAIDDVEISGPGGEGDFASLGELRVGLALRPLFDRRIEITGLTLVRPAIDLAVDADGRGNWGGDADGATPGDPAPETLPSDDAAGDLAPTEDGLGLAGFSIARLRIVDGRVTYTDARNDDRYEVTGIGLDTALPDLTGPVAATGGLTWNGRAFTLDAEVAAPLALSEGRPSDAVVTIASDGAKLSFTGRLDPAGVAAGTLGLSADALPRLLADLGIAADVPVRQLSASGQISVGDGRLDVTGLDLRADDLAATGEIALDGRSERPRLDARLHLPTLDLDALPRGSGAGGSGSSGSAGSAGSIDLSPLASFDAGVAIGIGRITGAALGAAGPLSDVALTAVVEGGKLDAVVERIAVAGGHLAGRVAAQPADGGARLDGRLEASGFDVAALAALVGQSLPVSGALSADVSFAALGATTGQLQQSLNAAGSVELARGRVDGLGLAEAIGDPAADRLEDVALVARFDSLEAPVTLSGSARWRGTPFDLSLTADPRRFAAAGAVPLGAKLSSRLASLSFDGTVDAGAGRAAGRIDLAAASLEALSDLAGRPSSGLPPGEVRIAGTLAAGADAVSLTDGRFRLAGTDLSGDVAVGLAGRPKLTARLAGEAVDLGVLLAGAAGSGDVPGGSAGAAAPSPGWSDAPLDLGGLASFDADVAIRASEVRFDRITAGPVDLVSRIEAGQLTTTLSDLRLYGGVGSGEVVIGTTDAVPSIKAAFRLSGVDALPLLTDAAGFSRLAGRMEVALDVAASGASQRDLVGALAGTAAFGLTDGAVLGIDIPKMLGAIASSVVQGWGGGGSTPFHSLSASFAIAEGIVRTENLALAGPVVSAAGAGALDLPNRRLAFRITPEMLAAEGRRGVLGFEVPVVIEGPWANPRIYPDISGILNDPAAAYQRLRELGGGFSALSKNPEAVLGQLAEGLLPALGGGAAGGERPALSTGDRDIDALLGGIAGAVVENQQGRDTGGFGGLGGLFGGLFGGNSRPSEPPPSPPAVAELPTAAPEPQTSDPVTEPGAGEPVIPPAPDGPAPEGPLVLGPDDPAALPGDPAPDVPLPRSRPPELPPRDASTVPQPDPDVPIVAPPPVDEPPLPEQSPAPPPEQPLPPENPAPEPAPEAPPPLPEEPPPAEATPLPEAAPADAGASEESPTEAAPTDPLLDLLQQVAPPQP</sequence>
<comment type="caution">
    <text evidence="3">The sequence shown here is derived from an EMBL/GenBank/DDBJ whole genome shotgun (WGS) entry which is preliminary data.</text>
</comment>
<dbReference type="Pfam" id="PF05170">
    <property type="entry name" value="AsmA"/>
    <property type="match status" value="2"/>
</dbReference>
<dbReference type="RefSeq" id="WP_197311015.1">
    <property type="nucleotide sequence ID" value="NZ_JADZLT010000049.1"/>
</dbReference>
<evidence type="ECO:0000313" key="3">
    <source>
        <dbReference type="EMBL" id="MBH0237962.1"/>
    </source>
</evidence>
<dbReference type="InterPro" id="IPR052894">
    <property type="entry name" value="AsmA-related"/>
</dbReference>
<feature type="compositionally biased region" description="Low complexity" evidence="1">
    <location>
        <begin position="1088"/>
        <end position="1102"/>
    </location>
</feature>
<feature type="domain" description="AsmA" evidence="2">
    <location>
        <begin position="684"/>
        <end position="877"/>
    </location>
</feature>
<organism evidence="3 4">
    <name type="scientific">Methylobrevis albus</name>
    <dbReference type="NCBI Taxonomy" id="2793297"/>
    <lineage>
        <taxon>Bacteria</taxon>
        <taxon>Pseudomonadati</taxon>
        <taxon>Pseudomonadota</taxon>
        <taxon>Alphaproteobacteria</taxon>
        <taxon>Hyphomicrobiales</taxon>
        <taxon>Pleomorphomonadaceae</taxon>
        <taxon>Methylobrevis</taxon>
    </lineage>
</organism>
<feature type="region of interest" description="Disordered" evidence="1">
    <location>
        <begin position="1035"/>
        <end position="1224"/>
    </location>
</feature>
<protein>
    <submittedName>
        <fullName evidence="3">AsmA family protein</fullName>
    </submittedName>
</protein>
<name>A0A931I085_9HYPH</name>
<feature type="compositionally biased region" description="Pro residues" evidence="1">
    <location>
        <begin position="1076"/>
        <end position="1087"/>
    </location>
</feature>
<feature type="compositionally biased region" description="Pro residues" evidence="1">
    <location>
        <begin position="1128"/>
        <end position="1184"/>
    </location>
</feature>
<proteinExistence type="predicted"/>
<gene>
    <name evidence="3" type="ORF">I5731_09030</name>
</gene>
<dbReference type="GO" id="GO:0090313">
    <property type="term" value="P:regulation of protein targeting to membrane"/>
    <property type="evidence" value="ECO:0007669"/>
    <property type="project" value="TreeGrafter"/>
</dbReference>
<evidence type="ECO:0000256" key="1">
    <source>
        <dbReference type="SAM" id="MobiDB-lite"/>
    </source>
</evidence>
<dbReference type="GO" id="GO:0005886">
    <property type="term" value="C:plasma membrane"/>
    <property type="evidence" value="ECO:0007669"/>
    <property type="project" value="TreeGrafter"/>
</dbReference>
<dbReference type="PANTHER" id="PTHR30441:SF4">
    <property type="entry name" value="PROTEIN ASMA"/>
    <property type="match status" value="1"/>
</dbReference>
<evidence type="ECO:0000313" key="4">
    <source>
        <dbReference type="Proteomes" id="UP000631694"/>
    </source>
</evidence>
<dbReference type="InterPro" id="IPR007844">
    <property type="entry name" value="AsmA"/>
</dbReference>
<accession>A0A931I085</accession>
<feature type="compositionally biased region" description="Low complexity" evidence="1">
    <location>
        <begin position="128"/>
        <end position="137"/>
    </location>
</feature>
<keyword evidence="4" id="KW-1185">Reference proteome</keyword>
<dbReference type="AlphaFoldDB" id="A0A931I085"/>
<dbReference type="EMBL" id="JADZLT010000049">
    <property type="protein sequence ID" value="MBH0237962.1"/>
    <property type="molecule type" value="Genomic_DNA"/>
</dbReference>
<dbReference type="PANTHER" id="PTHR30441">
    <property type="entry name" value="DUF748 DOMAIN-CONTAINING PROTEIN"/>
    <property type="match status" value="1"/>
</dbReference>
<dbReference type="Proteomes" id="UP000631694">
    <property type="component" value="Unassembled WGS sequence"/>
</dbReference>
<reference evidence="3" key="1">
    <citation type="submission" date="2020-12" db="EMBL/GenBank/DDBJ databases">
        <title>Methylobrevis albus sp. nov., isolated from fresh water lack sediment.</title>
        <authorList>
            <person name="Zou Q."/>
        </authorList>
    </citation>
    <scope>NUCLEOTIDE SEQUENCE</scope>
    <source>
        <strain evidence="3">L22</strain>
    </source>
</reference>
<feature type="compositionally biased region" description="Pro residues" evidence="1">
    <location>
        <begin position="1103"/>
        <end position="1118"/>
    </location>
</feature>
<evidence type="ECO:0000259" key="2">
    <source>
        <dbReference type="Pfam" id="PF05170"/>
    </source>
</evidence>
<feature type="compositionally biased region" description="Low complexity" evidence="1">
    <location>
        <begin position="1185"/>
        <end position="1194"/>
    </location>
</feature>
<feature type="domain" description="AsmA" evidence="2">
    <location>
        <begin position="11"/>
        <end position="213"/>
    </location>
</feature>